<evidence type="ECO:0000313" key="3">
    <source>
        <dbReference type="Proteomes" id="UP000029448"/>
    </source>
</evidence>
<keyword evidence="3" id="KW-1185">Reference proteome</keyword>
<name>A0A094YUZ6_9PROT</name>
<feature type="region of interest" description="Disordered" evidence="1">
    <location>
        <begin position="17"/>
        <end position="39"/>
    </location>
</feature>
<proteinExistence type="predicted"/>
<dbReference type="STRING" id="104102.AtDm6_1152"/>
<protein>
    <submittedName>
        <fullName evidence="2">Uncharacterized protein</fullName>
    </submittedName>
</protein>
<dbReference type="EMBL" id="JOKM01000038">
    <property type="protein sequence ID" value="KGB24444.1"/>
    <property type="molecule type" value="Genomic_DNA"/>
</dbReference>
<organism evidence="2 3">
    <name type="scientific">Acetobacter tropicalis</name>
    <dbReference type="NCBI Taxonomy" id="104102"/>
    <lineage>
        <taxon>Bacteria</taxon>
        <taxon>Pseudomonadati</taxon>
        <taxon>Pseudomonadota</taxon>
        <taxon>Alphaproteobacteria</taxon>
        <taxon>Acetobacterales</taxon>
        <taxon>Acetobacteraceae</taxon>
        <taxon>Acetobacter</taxon>
    </lineage>
</organism>
<gene>
    <name evidence="2" type="ORF">AtDm6_1152</name>
</gene>
<dbReference type="Proteomes" id="UP000029448">
    <property type="component" value="Unassembled WGS sequence"/>
</dbReference>
<accession>A0A094YUZ6</accession>
<evidence type="ECO:0000256" key="1">
    <source>
        <dbReference type="SAM" id="MobiDB-lite"/>
    </source>
</evidence>
<dbReference type="AlphaFoldDB" id="A0A094YUZ6"/>
<reference evidence="2 3" key="1">
    <citation type="submission" date="2014-06" db="EMBL/GenBank/DDBJ databases">
        <title>Functional and comparative genomic analyses of the Drosophila gut microbiota identify candidate symbiosis factors.</title>
        <authorList>
            <person name="Newell P.D."/>
            <person name="Chaston J.M."/>
            <person name="Douglas A.E."/>
        </authorList>
    </citation>
    <scope>NUCLEOTIDE SEQUENCE [LARGE SCALE GENOMIC DNA]</scope>
    <source>
        <strain evidence="2 3">DmCS_006</strain>
    </source>
</reference>
<sequence>MLFNLLARKPPLVLPAKNRQGEPLPAPQVACKNKIKNES</sequence>
<evidence type="ECO:0000313" key="2">
    <source>
        <dbReference type="EMBL" id="KGB24444.1"/>
    </source>
</evidence>
<comment type="caution">
    <text evidence="2">The sequence shown here is derived from an EMBL/GenBank/DDBJ whole genome shotgun (WGS) entry which is preliminary data.</text>
</comment>